<dbReference type="AlphaFoldDB" id="A0AAW1VM86"/>
<dbReference type="Pfam" id="PF05659">
    <property type="entry name" value="RPW8"/>
    <property type="match status" value="1"/>
</dbReference>
<reference evidence="4 5" key="1">
    <citation type="journal article" date="2023" name="G3 (Bethesda)">
        <title>A chromosome-length genome assembly and annotation of blackberry (Rubus argutus, cv. 'Hillquist').</title>
        <authorList>
            <person name="Bruna T."/>
            <person name="Aryal R."/>
            <person name="Dudchenko O."/>
            <person name="Sargent D.J."/>
            <person name="Mead D."/>
            <person name="Buti M."/>
            <person name="Cavallini A."/>
            <person name="Hytonen T."/>
            <person name="Andres J."/>
            <person name="Pham M."/>
            <person name="Weisz D."/>
            <person name="Mascagni F."/>
            <person name="Usai G."/>
            <person name="Natali L."/>
            <person name="Bassil N."/>
            <person name="Fernandez G.E."/>
            <person name="Lomsadze A."/>
            <person name="Armour M."/>
            <person name="Olukolu B."/>
            <person name="Poorten T."/>
            <person name="Britton C."/>
            <person name="Davik J."/>
            <person name="Ashrafi H."/>
            <person name="Aiden E.L."/>
            <person name="Borodovsky M."/>
            <person name="Worthington M."/>
        </authorList>
    </citation>
    <scope>NUCLEOTIDE SEQUENCE [LARGE SCALE GENOMIC DNA]</scope>
    <source>
        <strain evidence="4">PI 553951</strain>
    </source>
</reference>
<gene>
    <name evidence="4" type="ORF">M0R45_001452</name>
</gene>
<keyword evidence="2" id="KW-1133">Transmembrane helix</keyword>
<keyword evidence="1" id="KW-0175">Coiled coil</keyword>
<keyword evidence="2" id="KW-0472">Membrane</keyword>
<feature type="domain" description="RPW8" evidence="3">
    <location>
        <begin position="1"/>
        <end position="157"/>
    </location>
</feature>
<dbReference type="Proteomes" id="UP001457282">
    <property type="component" value="Unassembled WGS sequence"/>
</dbReference>
<dbReference type="InterPro" id="IPR008808">
    <property type="entry name" value="Powdery_mildew-R_dom"/>
</dbReference>
<keyword evidence="2" id="KW-0812">Transmembrane</keyword>
<keyword evidence="5" id="KW-1185">Reference proteome</keyword>
<evidence type="ECO:0000313" key="5">
    <source>
        <dbReference type="Proteomes" id="UP001457282"/>
    </source>
</evidence>
<proteinExistence type="predicted"/>
<dbReference type="EMBL" id="JBEDUW010000248">
    <property type="protein sequence ID" value="KAK9902939.1"/>
    <property type="molecule type" value="Genomic_DNA"/>
</dbReference>
<protein>
    <recommendedName>
        <fullName evidence="3">RPW8 domain-containing protein</fullName>
    </recommendedName>
</protein>
<sequence length="207" mass="23339">MSGVEGLVAGAALSLPFNALYDVVKQVVLNANMFSSQLSALDSRVSYLKPVIDDLEKYNNQLGRNVEEAKQLEEIAKRMEDGKKLIDEECSKVGRWNILKRYTYTNKLVDLDDSLSRLSEILKMHGLVVGKETLITAKRIDAGMNVLVQNQSDMQILVKEIHNVLVNYGSWRVMFAVFLVSMVMVIASKDTKWFVFNVGNNTLTFNN</sequence>
<feature type="coiled-coil region" evidence="1">
    <location>
        <begin position="52"/>
        <end position="89"/>
    </location>
</feature>
<evidence type="ECO:0000313" key="4">
    <source>
        <dbReference type="EMBL" id="KAK9902939.1"/>
    </source>
</evidence>
<name>A0AAW1VM86_RUBAR</name>
<feature type="transmembrane region" description="Helical" evidence="2">
    <location>
        <begin position="169"/>
        <end position="187"/>
    </location>
</feature>
<organism evidence="4 5">
    <name type="scientific">Rubus argutus</name>
    <name type="common">Southern blackberry</name>
    <dbReference type="NCBI Taxonomy" id="59490"/>
    <lineage>
        <taxon>Eukaryota</taxon>
        <taxon>Viridiplantae</taxon>
        <taxon>Streptophyta</taxon>
        <taxon>Embryophyta</taxon>
        <taxon>Tracheophyta</taxon>
        <taxon>Spermatophyta</taxon>
        <taxon>Magnoliopsida</taxon>
        <taxon>eudicotyledons</taxon>
        <taxon>Gunneridae</taxon>
        <taxon>Pentapetalae</taxon>
        <taxon>rosids</taxon>
        <taxon>fabids</taxon>
        <taxon>Rosales</taxon>
        <taxon>Rosaceae</taxon>
        <taxon>Rosoideae</taxon>
        <taxon>Rosoideae incertae sedis</taxon>
        <taxon>Rubus</taxon>
    </lineage>
</organism>
<evidence type="ECO:0000256" key="2">
    <source>
        <dbReference type="SAM" id="Phobius"/>
    </source>
</evidence>
<accession>A0AAW1VM86</accession>
<evidence type="ECO:0000256" key="1">
    <source>
        <dbReference type="SAM" id="Coils"/>
    </source>
</evidence>
<evidence type="ECO:0000259" key="3">
    <source>
        <dbReference type="PROSITE" id="PS51153"/>
    </source>
</evidence>
<comment type="caution">
    <text evidence="4">The sequence shown here is derived from an EMBL/GenBank/DDBJ whole genome shotgun (WGS) entry which is preliminary data.</text>
</comment>
<dbReference type="PROSITE" id="PS51153">
    <property type="entry name" value="RPW8"/>
    <property type="match status" value="1"/>
</dbReference>